<dbReference type="GO" id="GO:0005829">
    <property type="term" value="C:cytosol"/>
    <property type="evidence" value="ECO:0007669"/>
    <property type="project" value="TreeGrafter"/>
</dbReference>
<organism evidence="8 9">
    <name type="scientific">Slackia heliotrinireducens (strain ATCC 29202 / DSM 20476 / NCTC 11029 / RHS 1)</name>
    <name type="common">Peptococcus heliotrinreducens</name>
    <dbReference type="NCBI Taxonomy" id="471855"/>
    <lineage>
        <taxon>Bacteria</taxon>
        <taxon>Bacillati</taxon>
        <taxon>Actinomycetota</taxon>
        <taxon>Coriobacteriia</taxon>
        <taxon>Eggerthellales</taxon>
        <taxon>Eggerthellaceae</taxon>
        <taxon>Slackia</taxon>
    </lineage>
</organism>
<dbReference type="Gene3D" id="3.40.50.300">
    <property type="entry name" value="P-loop containing nucleotide triphosphate hydrolases"/>
    <property type="match status" value="1"/>
</dbReference>
<dbReference type="SUPFAM" id="SSF52540">
    <property type="entry name" value="P-loop containing nucleoside triphosphate hydrolases"/>
    <property type="match status" value="1"/>
</dbReference>
<dbReference type="SMART" id="SM00322">
    <property type="entry name" value="KH"/>
    <property type="match status" value="1"/>
</dbReference>
<evidence type="ECO:0000256" key="2">
    <source>
        <dbReference type="ARBA" id="ARBA00010393"/>
    </source>
</evidence>
<evidence type="ECO:0000256" key="3">
    <source>
        <dbReference type="ARBA" id="ARBA00022490"/>
    </source>
</evidence>
<dbReference type="EMBL" id="CP001684">
    <property type="protein sequence ID" value="ACV22323.1"/>
    <property type="molecule type" value="Genomic_DNA"/>
</dbReference>
<comment type="subcellular location">
    <subcellularLocation>
        <location evidence="1">Cytoplasm</location>
    </subcellularLocation>
</comment>
<protein>
    <recommendedName>
        <fullName evidence="6">PhoH-like protein</fullName>
    </recommendedName>
</protein>
<keyword evidence="9" id="KW-1185">Reference proteome</keyword>
<dbReference type="GO" id="GO:0003723">
    <property type="term" value="F:RNA binding"/>
    <property type="evidence" value="ECO:0007669"/>
    <property type="project" value="InterPro"/>
</dbReference>
<dbReference type="KEGG" id="shi:Shel_12960"/>
<sequence>MTNDTQITLTVPDHVDMASIVGPQDSVLHTIQKAYSARITVRGNTVTIKGDTLEVQSLATLFGDLIKVSGSGDVPTVDYVQHAIDLLRMGEFSPTALREDILLTYRGRAIRPKTAGQKRYVDAIRDNTVTFAIGPAGTGKTYLAMAMAVAALKRKEVNRVILTRPIVEAGENLGFLPGTLTEKVDPYIRPLYDALFDMTDAGAAADLLETGVIEIAPLAFMRGRTFNDSFIILDEAQNTSPEQMKMFLTRLGFNSKMVVTGDVTQVDMPGGRSGLRHARAVLEHVDDIAFCDLSGKDVVRHSLVARIVDAYEHAETTRSKKHTEGE</sequence>
<dbReference type="InterPro" id="IPR027417">
    <property type="entry name" value="P-loop_NTPase"/>
</dbReference>
<dbReference type="SUPFAM" id="SSF54791">
    <property type="entry name" value="Eukaryotic type KH-domain (KH-domain type I)"/>
    <property type="match status" value="1"/>
</dbReference>
<keyword evidence="3" id="KW-0963">Cytoplasm</keyword>
<evidence type="ECO:0000313" key="9">
    <source>
        <dbReference type="Proteomes" id="UP000002026"/>
    </source>
</evidence>
<evidence type="ECO:0000256" key="5">
    <source>
        <dbReference type="ARBA" id="ARBA00022840"/>
    </source>
</evidence>
<dbReference type="AlphaFoldDB" id="C7N5Y8"/>
<keyword evidence="5" id="KW-0067">ATP-binding</keyword>
<keyword evidence="4" id="KW-0547">Nucleotide-binding</keyword>
<name>C7N5Y8_SLAHD</name>
<dbReference type="InterPro" id="IPR036612">
    <property type="entry name" value="KH_dom_type_1_sf"/>
</dbReference>
<feature type="domain" description="K Homology" evidence="7">
    <location>
        <begin position="3"/>
        <end position="67"/>
    </location>
</feature>
<evidence type="ECO:0000259" key="7">
    <source>
        <dbReference type="SMART" id="SM00322"/>
    </source>
</evidence>
<dbReference type="PANTHER" id="PTHR30473:SF1">
    <property type="entry name" value="PHOH-LIKE PROTEIN"/>
    <property type="match status" value="1"/>
</dbReference>
<dbReference type="PANTHER" id="PTHR30473">
    <property type="entry name" value="PROTEIN PHOH"/>
    <property type="match status" value="1"/>
</dbReference>
<evidence type="ECO:0000256" key="6">
    <source>
        <dbReference type="ARBA" id="ARBA00039970"/>
    </source>
</evidence>
<dbReference type="HOGENOM" id="CLU_051654_0_0_11"/>
<gene>
    <name evidence="8" type="ordered locus">Shel_12960</name>
</gene>
<evidence type="ECO:0000256" key="4">
    <source>
        <dbReference type="ARBA" id="ARBA00022741"/>
    </source>
</evidence>
<dbReference type="Pfam" id="PF02562">
    <property type="entry name" value="PhoH"/>
    <property type="match status" value="1"/>
</dbReference>
<dbReference type="InterPro" id="IPR003714">
    <property type="entry name" value="PhoH"/>
</dbReference>
<accession>C7N5Y8</accession>
<dbReference type="STRING" id="471855.Shel_12960"/>
<dbReference type="FunFam" id="3.40.50.300:FF:000013">
    <property type="entry name" value="PhoH family ATPase"/>
    <property type="match status" value="1"/>
</dbReference>
<dbReference type="InterPro" id="IPR004087">
    <property type="entry name" value="KH_dom"/>
</dbReference>
<comment type="similarity">
    <text evidence="2">Belongs to the PhoH family.</text>
</comment>
<dbReference type="GO" id="GO:0005524">
    <property type="term" value="F:ATP binding"/>
    <property type="evidence" value="ECO:0007669"/>
    <property type="project" value="UniProtKB-KW"/>
</dbReference>
<evidence type="ECO:0000256" key="1">
    <source>
        <dbReference type="ARBA" id="ARBA00004496"/>
    </source>
</evidence>
<dbReference type="RefSeq" id="WP_012798425.1">
    <property type="nucleotide sequence ID" value="NC_013165.1"/>
</dbReference>
<proteinExistence type="inferred from homology"/>
<dbReference type="eggNOG" id="COG1702">
    <property type="taxonomic scope" value="Bacteria"/>
</dbReference>
<dbReference type="InterPro" id="IPR051451">
    <property type="entry name" value="PhoH2-like"/>
</dbReference>
<evidence type="ECO:0000313" key="8">
    <source>
        <dbReference type="EMBL" id="ACV22323.1"/>
    </source>
</evidence>
<dbReference type="Proteomes" id="UP000002026">
    <property type="component" value="Chromosome"/>
</dbReference>
<reference evidence="8 9" key="1">
    <citation type="journal article" date="2009" name="Stand. Genomic Sci.">
        <title>Complete genome sequence of Slackia heliotrinireducens type strain (RHS 1).</title>
        <authorList>
            <person name="Pukall R."/>
            <person name="Lapidus A."/>
            <person name="Nolan M."/>
            <person name="Copeland A."/>
            <person name="Glavina Del Rio T."/>
            <person name="Lucas S."/>
            <person name="Chen F."/>
            <person name="Tice H."/>
            <person name="Cheng J.F."/>
            <person name="Chertkov O."/>
            <person name="Bruce D."/>
            <person name="Goodwin L."/>
            <person name="Kuske C."/>
            <person name="Brettin T."/>
            <person name="Detter J.C."/>
            <person name="Han C."/>
            <person name="Pitluck S."/>
            <person name="Pati A."/>
            <person name="Mavrommatis K."/>
            <person name="Ivanova N."/>
            <person name="Ovchinnikova G."/>
            <person name="Chen A."/>
            <person name="Palaniappan K."/>
            <person name="Schneider S."/>
            <person name="Rohde M."/>
            <person name="Chain P."/>
            <person name="D'haeseleer P."/>
            <person name="Goker M."/>
            <person name="Bristow J."/>
            <person name="Eisen J.A."/>
            <person name="Markowitz V."/>
            <person name="Kyrpides N.C."/>
            <person name="Klenk H.P."/>
            <person name="Hugenholtz P."/>
        </authorList>
    </citation>
    <scope>NUCLEOTIDE SEQUENCE [LARGE SCALE GENOMIC DNA]</scope>
    <source>
        <strain evidence="9">ATCC 29202 / DSM 20476 / NCTC 11029 / RHS 1</strain>
    </source>
</reference>